<comment type="function">
    <text evidence="9">Catalyzes the formation of N(7)-methylguanine at position 46 (m7G46) in tRNA.</text>
</comment>
<feature type="binding site" evidence="9">
    <location>
        <position position="214"/>
    </location>
    <ligand>
        <name>S-adenosyl-L-methionine</name>
        <dbReference type="ChEBI" id="CHEBI:59789"/>
    </ligand>
</feature>
<dbReference type="EC" id="2.1.1.33" evidence="9"/>
<dbReference type="SUPFAM" id="SSF53335">
    <property type="entry name" value="S-adenosyl-L-methionine-dependent methyltransferases"/>
    <property type="match status" value="1"/>
</dbReference>
<keyword evidence="7 9" id="KW-0694">RNA-binding</keyword>
<feature type="binding site" evidence="9">
    <location>
        <begin position="194"/>
        <end position="195"/>
    </location>
    <ligand>
        <name>S-adenosyl-L-methionine</name>
        <dbReference type="ChEBI" id="CHEBI:59789"/>
    </ligand>
</feature>
<sequence length="321" mass="37248">MESARVDCDATGGGMRDPPLQLEQDVEDVDSSTKELEESRLKKKEHKKRSKDGIRKSESEAEVPEWKKAKSSDFQEFDRDDDFLPVEVSGRIKWSVTDIEYRARAHSNPLNDGLFDVPISPESYEGDQNAEWADIGCGYGGLALELATHFPEKHIIGLEIRQRVHEYCNLQLHQLRKEYASENGYQNVSFVRSNAQKYLPHFFRKGQLSKLLICYPDPHFKKKKHRQRIVSPQLLAEYAYIMAPHGLLYIVTDVEELYQWMTNRIDAFSQFQRVGKEEIQIDPVAAYVRSFTNEAARVKKHHRPKFFACYSRLPHDTIKLS</sequence>
<evidence type="ECO:0000256" key="10">
    <source>
        <dbReference type="SAM" id="MobiDB-lite"/>
    </source>
</evidence>
<keyword evidence="5 9" id="KW-0949">S-adenosyl-L-methionine</keyword>
<organism evidence="11">
    <name type="scientific">Timspurckia oligopyrenoides</name>
    <dbReference type="NCBI Taxonomy" id="708627"/>
    <lineage>
        <taxon>Eukaryota</taxon>
        <taxon>Rhodophyta</taxon>
        <taxon>Bangiophyceae</taxon>
        <taxon>Porphyridiales</taxon>
        <taxon>Porphyridiaceae</taxon>
        <taxon>Timspurckia</taxon>
    </lineage>
</organism>
<dbReference type="AlphaFoldDB" id="A0A7S0ZE40"/>
<gene>
    <name evidence="11" type="ORF">TOLI1172_LOCUS3362</name>
</gene>
<keyword evidence="2 9" id="KW-0820">tRNA-binding</keyword>
<dbReference type="CDD" id="cd02440">
    <property type="entry name" value="AdoMet_MTases"/>
    <property type="match status" value="1"/>
</dbReference>
<evidence type="ECO:0000256" key="8">
    <source>
        <dbReference type="ARBA" id="ARBA00023242"/>
    </source>
</evidence>
<accession>A0A7S0ZE40</accession>
<dbReference type="PANTHER" id="PTHR23417">
    <property type="entry name" value="3-DEOXY-D-MANNO-OCTULOSONIC-ACID TRANSFERASE/TRNA GUANINE-N 7 - -METHYLTRANSFERASE"/>
    <property type="match status" value="1"/>
</dbReference>
<dbReference type="InterPro" id="IPR025763">
    <property type="entry name" value="Trm8_euk"/>
</dbReference>
<evidence type="ECO:0000256" key="5">
    <source>
        <dbReference type="ARBA" id="ARBA00022691"/>
    </source>
</evidence>
<dbReference type="Gene3D" id="3.40.50.150">
    <property type="entry name" value="Vaccinia Virus protein VP39"/>
    <property type="match status" value="1"/>
</dbReference>
<evidence type="ECO:0000256" key="7">
    <source>
        <dbReference type="ARBA" id="ARBA00022884"/>
    </source>
</evidence>
<dbReference type="NCBIfam" id="TIGR00091">
    <property type="entry name" value="tRNA (guanosine(46)-N7)-methyltransferase TrmB"/>
    <property type="match status" value="1"/>
</dbReference>
<comment type="caution">
    <text evidence="9">Lacks conserved residue(s) required for the propagation of feature annotation.</text>
</comment>
<evidence type="ECO:0000256" key="2">
    <source>
        <dbReference type="ARBA" id="ARBA00022555"/>
    </source>
</evidence>
<evidence type="ECO:0000256" key="9">
    <source>
        <dbReference type="HAMAP-Rule" id="MF_03055"/>
    </source>
</evidence>
<dbReference type="GO" id="GO:0005634">
    <property type="term" value="C:nucleus"/>
    <property type="evidence" value="ECO:0007669"/>
    <property type="project" value="UniProtKB-SubCell"/>
</dbReference>
<proteinExistence type="inferred from homology"/>
<keyword evidence="8 9" id="KW-0539">Nucleus</keyword>
<evidence type="ECO:0000256" key="3">
    <source>
        <dbReference type="ARBA" id="ARBA00022603"/>
    </source>
</evidence>
<dbReference type="GO" id="GO:0000049">
    <property type="term" value="F:tRNA binding"/>
    <property type="evidence" value="ECO:0007669"/>
    <property type="project" value="UniProtKB-UniRule"/>
</dbReference>
<dbReference type="HAMAP" id="MF_03055">
    <property type="entry name" value="tRNA_methyltr_TrmB_euk"/>
    <property type="match status" value="1"/>
</dbReference>
<dbReference type="PROSITE" id="PS51625">
    <property type="entry name" value="SAM_MT_TRMB"/>
    <property type="match status" value="1"/>
</dbReference>
<evidence type="ECO:0000313" key="11">
    <source>
        <dbReference type="EMBL" id="CAD8818973.1"/>
    </source>
</evidence>
<dbReference type="PANTHER" id="PTHR23417:SF16">
    <property type="entry name" value="TRNA (GUANINE-N(7)-)-METHYLTRANSFERASE"/>
    <property type="match status" value="1"/>
</dbReference>
<feature type="compositionally biased region" description="Basic residues" evidence="10">
    <location>
        <begin position="41"/>
        <end position="50"/>
    </location>
</feature>
<comment type="pathway">
    <text evidence="9">tRNA modification; N(7)-methylguanine-tRNA biosynthesis.</text>
</comment>
<feature type="compositionally biased region" description="Basic and acidic residues" evidence="10">
    <location>
        <begin position="51"/>
        <end position="71"/>
    </location>
</feature>
<feature type="binding site" evidence="9">
    <location>
        <position position="136"/>
    </location>
    <ligand>
        <name>S-adenosyl-L-methionine</name>
        <dbReference type="ChEBI" id="CHEBI:59789"/>
    </ligand>
</feature>
<keyword evidence="4 9" id="KW-0808">Transferase</keyword>
<protein>
    <recommendedName>
        <fullName evidence="9">tRNA (guanine-N(7)-)-methyltransferase</fullName>
        <ecNumber evidence="9">2.1.1.33</ecNumber>
    </recommendedName>
    <alternativeName>
        <fullName evidence="9">tRNA (guanine(46)-N(7))-methyltransferase</fullName>
    </alternativeName>
    <alternativeName>
        <fullName evidence="9">tRNA(m7G46)-methyltransferase</fullName>
    </alternativeName>
</protein>
<dbReference type="Pfam" id="PF02390">
    <property type="entry name" value="Methyltransf_4"/>
    <property type="match status" value="1"/>
</dbReference>
<reference evidence="11" key="1">
    <citation type="submission" date="2021-01" db="EMBL/GenBank/DDBJ databases">
        <authorList>
            <person name="Corre E."/>
            <person name="Pelletier E."/>
            <person name="Niang G."/>
            <person name="Scheremetjew M."/>
            <person name="Finn R."/>
            <person name="Kale V."/>
            <person name="Holt S."/>
            <person name="Cochrane G."/>
            <person name="Meng A."/>
            <person name="Brown T."/>
            <person name="Cohen L."/>
        </authorList>
    </citation>
    <scope>NUCLEOTIDE SEQUENCE</scope>
    <source>
        <strain evidence="11">CCMP3278</strain>
    </source>
</reference>
<dbReference type="UniPathway" id="UPA00989"/>
<comment type="catalytic activity">
    <reaction evidence="1 9">
        <text>guanosine(46) in tRNA + S-adenosyl-L-methionine = N(7)-methylguanosine(46) in tRNA + S-adenosyl-L-homocysteine</text>
        <dbReference type="Rhea" id="RHEA:42708"/>
        <dbReference type="Rhea" id="RHEA-COMP:10188"/>
        <dbReference type="Rhea" id="RHEA-COMP:10189"/>
        <dbReference type="ChEBI" id="CHEBI:57856"/>
        <dbReference type="ChEBI" id="CHEBI:59789"/>
        <dbReference type="ChEBI" id="CHEBI:74269"/>
        <dbReference type="ChEBI" id="CHEBI:74480"/>
        <dbReference type="EC" id="2.1.1.33"/>
    </reaction>
</comment>
<dbReference type="GO" id="GO:0043527">
    <property type="term" value="C:tRNA methyltransferase complex"/>
    <property type="evidence" value="ECO:0007669"/>
    <property type="project" value="TreeGrafter"/>
</dbReference>
<dbReference type="InterPro" id="IPR003358">
    <property type="entry name" value="tRNA_(Gua-N-7)_MeTrfase_Trmb"/>
</dbReference>
<feature type="region of interest" description="Disordered" evidence="10">
    <location>
        <begin position="1"/>
        <end position="71"/>
    </location>
</feature>
<dbReference type="InterPro" id="IPR029063">
    <property type="entry name" value="SAM-dependent_MTases_sf"/>
</dbReference>
<feature type="active site" evidence="9">
    <location>
        <position position="217"/>
    </location>
</feature>
<comment type="subcellular location">
    <subcellularLocation>
        <location evidence="9">Nucleus</location>
    </subcellularLocation>
</comment>
<feature type="binding site" evidence="9">
    <location>
        <begin position="159"/>
        <end position="160"/>
    </location>
    <ligand>
        <name>S-adenosyl-L-methionine</name>
        <dbReference type="ChEBI" id="CHEBI:59789"/>
    </ligand>
</feature>
<keyword evidence="6 9" id="KW-0819">tRNA processing</keyword>
<dbReference type="GO" id="GO:0008176">
    <property type="term" value="F:tRNA (guanine(46)-N7)-methyltransferase activity"/>
    <property type="evidence" value="ECO:0007669"/>
    <property type="project" value="UniProtKB-UniRule"/>
</dbReference>
<name>A0A7S0ZE40_9RHOD</name>
<feature type="compositionally biased region" description="Basic and acidic residues" evidence="10">
    <location>
        <begin position="31"/>
        <end position="40"/>
    </location>
</feature>
<evidence type="ECO:0000256" key="4">
    <source>
        <dbReference type="ARBA" id="ARBA00022679"/>
    </source>
</evidence>
<evidence type="ECO:0000256" key="1">
    <source>
        <dbReference type="ARBA" id="ARBA00000142"/>
    </source>
</evidence>
<comment type="similarity">
    <text evidence="9">Belongs to the class I-like SAM-binding methyltransferase superfamily. TrmB family.</text>
</comment>
<keyword evidence="3 9" id="KW-0489">Methyltransferase</keyword>
<evidence type="ECO:0000256" key="6">
    <source>
        <dbReference type="ARBA" id="ARBA00022694"/>
    </source>
</evidence>
<dbReference type="EMBL" id="HBFP01004726">
    <property type="protein sequence ID" value="CAD8818973.1"/>
    <property type="molecule type" value="Transcribed_RNA"/>
</dbReference>